<evidence type="ECO:0000259" key="1">
    <source>
        <dbReference type="Pfam" id="PF05223"/>
    </source>
</evidence>
<organism evidence="2 3">
    <name type="scientific">Rhodococcus spelaei</name>
    <dbReference type="NCBI Taxonomy" id="2546320"/>
    <lineage>
        <taxon>Bacteria</taxon>
        <taxon>Bacillati</taxon>
        <taxon>Actinomycetota</taxon>
        <taxon>Actinomycetes</taxon>
        <taxon>Mycobacteriales</taxon>
        <taxon>Nocardiaceae</taxon>
        <taxon>Rhodococcus</taxon>
    </lineage>
</organism>
<dbReference type="GO" id="GO:0071555">
    <property type="term" value="P:cell wall organization"/>
    <property type="evidence" value="ECO:0007669"/>
    <property type="project" value="TreeGrafter"/>
</dbReference>
<dbReference type="OrthoDB" id="5241017at2"/>
<proteinExistence type="predicted"/>
<evidence type="ECO:0000313" key="2">
    <source>
        <dbReference type="EMBL" id="TQF68627.1"/>
    </source>
</evidence>
<dbReference type="Proteomes" id="UP000316256">
    <property type="component" value="Unassembled WGS sequence"/>
</dbReference>
<evidence type="ECO:0000313" key="3">
    <source>
        <dbReference type="Proteomes" id="UP000316256"/>
    </source>
</evidence>
<name>A0A541B8H1_9NOCA</name>
<dbReference type="InterPro" id="IPR007887">
    <property type="entry name" value="MecA_N"/>
</dbReference>
<dbReference type="PANTHER" id="PTHR30627">
    <property type="entry name" value="PEPTIDOGLYCAN D,D-TRANSPEPTIDASE"/>
    <property type="match status" value="1"/>
</dbReference>
<keyword evidence="3" id="KW-1185">Reference proteome</keyword>
<accession>A0A541B8H1</accession>
<dbReference type="Pfam" id="PF05223">
    <property type="entry name" value="MecA_N"/>
    <property type="match status" value="1"/>
</dbReference>
<dbReference type="EMBL" id="VIGH01000005">
    <property type="protein sequence ID" value="TQF68627.1"/>
    <property type="molecule type" value="Genomic_DNA"/>
</dbReference>
<gene>
    <name evidence="2" type="ORF">FK531_12475</name>
</gene>
<protein>
    <submittedName>
        <fullName evidence="2">Penicillin-binding protein</fullName>
    </submittedName>
</protein>
<dbReference type="GO" id="GO:0046677">
    <property type="term" value="P:response to antibiotic"/>
    <property type="evidence" value="ECO:0007669"/>
    <property type="project" value="InterPro"/>
</dbReference>
<feature type="domain" description="NTF2-like N-terminal transpeptidase" evidence="1">
    <location>
        <begin position="38"/>
        <end position="144"/>
    </location>
</feature>
<comment type="caution">
    <text evidence="2">The sequence shown here is derived from an EMBL/GenBank/DDBJ whole genome shotgun (WGS) entry which is preliminary data.</text>
</comment>
<sequence length="547" mass="57261">MRTVRGSLRVWNGIALGTALVLGVGVVSGVLHKPKNDPDSVVAQFVGALNAHDVDAAADLTSYPSAAKASMKQMFDALEPEKVDFDVNQVISLGPDSGMFNAAATWDLGKDRTWKYNVDGWVRKLSVGWRVSWNPQTLAPGIGNGRTLRLDRTDAAPPTVFDIAGVPLMTEQRINAVKLDPATMPDPVGTTTRLAKVIEPVAPLITAESMQQDLAAAHGKQVTAVSLRDGDFAVLENDLRAIQGVVIDAQPKLITVDRRVTSPVVDAMRNVWQANRDATAGWAVNAVAPDGTRTPLTGYQGPPGPDIRATLEPHLQLAAEDAVVSVGTPAAIVAIQPSTGALVAVAQNNQASDQGPIAFTGLYPSGSALDLVRTAAAAQNTDVEHAAKELGLALGYKIPGLDQQTATFPSGGPNLMRAASDKKPDDVMVSPFGMALVAAAISRGGPTVPVIAAGQPATTTETAPNLPPAVVDQLRGVMRDTVQRGNANLLAGYGDLIGATGGHDDDRWFYGSRGDLAFAVFVQNADGGDQAVKMTDRMFKALAHPPA</sequence>
<dbReference type="GO" id="GO:0071972">
    <property type="term" value="F:peptidoglycan L,D-transpeptidase activity"/>
    <property type="evidence" value="ECO:0007669"/>
    <property type="project" value="TreeGrafter"/>
</dbReference>
<dbReference type="GO" id="GO:0008658">
    <property type="term" value="F:penicillin binding"/>
    <property type="evidence" value="ECO:0007669"/>
    <property type="project" value="TreeGrafter"/>
</dbReference>
<dbReference type="GO" id="GO:0005886">
    <property type="term" value="C:plasma membrane"/>
    <property type="evidence" value="ECO:0007669"/>
    <property type="project" value="TreeGrafter"/>
</dbReference>
<dbReference type="AlphaFoldDB" id="A0A541B8H1"/>
<dbReference type="PANTHER" id="PTHR30627:SF24">
    <property type="entry name" value="PENICILLIN-BINDING PROTEIN 4B"/>
    <property type="match status" value="1"/>
</dbReference>
<dbReference type="SUPFAM" id="SSF56601">
    <property type="entry name" value="beta-lactamase/transpeptidase-like"/>
    <property type="match status" value="1"/>
</dbReference>
<reference evidence="2 3" key="1">
    <citation type="submission" date="2019-06" db="EMBL/GenBank/DDBJ databases">
        <title>Rhodococcus spaelei sp. nov., isolated from a cave.</title>
        <authorList>
            <person name="Lee S.D."/>
        </authorList>
    </citation>
    <scope>NUCLEOTIDE SEQUENCE [LARGE SCALE GENOMIC DNA]</scope>
    <source>
        <strain evidence="2 3">C9-5</strain>
    </source>
</reference>
<dbReference type="InterPro" id="IPR050515">
    <property type="entry name" value="Beta-lactam/transpept"/>
</dbReference>
<dbReference type="Gene3D" id="3.40.710.10">
    <property type="entry name" value="DD-peptidase/beta-lactamase superfamily"/>
    <property type="match status" value="2"/>
</dbReference>
<dbReference type="InterPro" id="IPR012338">
    <property type="entry name" value="Beta-lactam/transpept-like"/>
</dbReference>
<dbReference type="RefSeq" id="WP_142099767.1">
    <property type="nucleotide sequence ID" value="NZ_VIGH01000005.1"/>
</dbReference>